<dbReference type="PANTHER" id="PTHR37297:SF1">
    <property type="entry name" value="PROTEIN NRDI"/>
    <property type="match status" value="1"/>
</dbReference>
<dbReference type="Gene3D" id="3.40.50.360">
    <property type="match status" value="1"/>
</dbReference>
<reference evidence="5 6" key="1">
    <citation type="submission" date="2012-09" db="EMBL/GenBank/DDBJ databases">
        <title>The Genome Sequence of Actinobaculum massiliae ACS-171-V-COL2.</title>
        <authorList>
            <consortium name="The Broad Institute Genome Sequencing Platform"/>
            <person name="Earl A."/>
            <person name="Ward D."/>
            <person name="Feldgarden M."/>
            <person name="Gevers D."/>
            <person name="Saerens B."/>
            <person name="Vaneechoutte M."/>
            <person name="Walker B."/>
            <person name="Young S.K."/>
            <person name="Zeng Q."/>
            <person name="Gargeya S."/>
            <person name="Fitzgerald M."/>
            <person name="Haas B."/>
            <person name="Abouelleil A."/>
            <person name="Alvarado L."/>
            <person name="Arachchi H.M."/>
            <person name="Berlin A."/>
            <person name="Chapman S.B."/>
            <person name="Goldberg J."/>
            <person name="Griggs A."/>
            <person name="Gujja S."/>
            <person name="Hansen M."/>
            <person name="Howarth C."/>
            <person name="Imamovic A."/>
            <person name="Larimer J."/>
            <person name="McCowen C."/>
            <person name="Montmayeur A."/>
            <person name="Murphy C."/>
            <person name="Neiman D."/>
            <person name="Pearson M."/>
            <person name="Priest M."/>
            <person name="Roberts A."/>
            <person name="Saif S."/>
            <person name="Shea T."/>
            <person name="Sisk P."/>
            <person name="Sykes S."/>
            <person name="Wortman J."/>
            <person name="Nusbaum C."/>
            <person name="Birren B."/>
        </authorList>
    </citation>
    <scope>NUCLEOTIDE SEQUENCE [LARGE SCALE GENOMIC DNA]</scope>
    <source>
        <strain evidence="6">ACS-171-V-Col2</strain>
    </source>
</reference>
<evidence type="ECO:0000256" key="3">
    <source>
        <dbReference type="ARBA" id="ARBA00020129"/>
    </source>
</evidence>
<evidence type="ECO:0000313" key="6">
    <source>
        <dbReference type="Proteomes" id="UP000009888"/>
    </source>
</evidence>
<dbReference type="RefSeq" id="WP_007000933.1">
    <property type="nucleotide sequence ID" value="NZ_JH992955.1"/>
</dbReference>
<gene>
    <name evidence="4" type="primary">nrdI</name>
    <name evidence="5" type="ORF">HMPREF9233_00727</name>
</gene>
<dbReference type="SUPFAM" id="SSF52218">
    <property type="entry name" value="Flavoproteins"/>
    <property type="match status" value="1"/>
</dbReference>
<evidence type="ECO:0000256" key="1">
    <source>
        <dbReference type="ARBA" id="ARBA00003999"/>
    </source>
</evidence>
<dbReference type="Proteomes" id="UP000009888">
    <property type="component" value="Unassembled WGS sequence"/>
</dbReference>
<evidence type="ECO:0000256" key="4">
    <source>
        <dbReference type="HAMAP-Rule" id="MF_00128"/>
    </source>
</evidence>
<dbReference type="AlphaFoldDB" id="K9EWP6"/>
<accession>K9EWP6</accession>
<evidence type="ECO:0000313" key="5">
    <source>
        <dbReference type="EMBL" id="EKU95362.1"/>
    </source>
</evidence>
<dbReference type="NCBIfam" id="TIGR00333">
    <property type="entry name" value="nrdI"/>
    <property type="match status" value="1"/>
</dbReference>
<dbReference type="InterPro" id="IPR029039">
    <property type="entry name" value="Flavoprotein-like_sf"/>
</dbReference>
<evidence type="ECO:0000256" key="2">
    <source>
        <dbReference type="ARBA" id="ARBA00009942"/>
    </source>
</evidence>
<dbReference type="HAMAP" id="MF_00128">
    <property type="entry name" value="NrdI"/>
    <property type="match status" value="1"/>
</dbReference>
<comment type="caution">
    <text evidence="5">The sequence shown here is derived from an EMBL/GenBank/DDBJ whole genome shotgun (WGS) entry which is preliminary data.</text>
</comment>
<keyword evidence="6" id="KW-1185">Reference proteome</keyword>
<dbReference type="InterPro" id="IPR004465">
    <property type="entry name" value="RNR_NrdI"/>
</dbReference>
<proteinExistence type="inferred from homology"/>
<dbReference type="HOGENOM" id="CLU_114845_0_0_11"/>
<dbReference type="GO" id="GO:0010181">
    <property type="term" value="F:FMN binding"/>
    <property type="evidence" value="ECO:0007669"/>
    <property type="project" value="InterPro"/>
</dbReference>
<comment type="similarity">
    <text evidence="2 4">Belongs to the NrdI family.</text>
</comment>
<name>K9EWP6_9ACTO</name>
<dbReference type="EMBL" id="AGWL01000003">
    <property type="protein sequence ID" value="EKU95362.1"/>
    <property type="molecule type" value="Genomic_DNA"/>
</dbReference>
<protein>
    <recommendedName>
        <fullName evidence="3 4">Protein NrdI</fullName>
    </recommendedName>
</protein>
<dbReference type="STRING" id="202789.GCA_001457435_01404"/>
<organism evidence="5 6">
    <name type="scientific">Actinobaculum massiliense ACS-171-V-Col2</name>
    <dbReference type="NCBI Taxonomy" id="883066"/>
    <lineage>
        <taxon>Bacteria</taxon>
        <taxon>Bacillati</taxon>
        <taxon>Actinomycetota</taxon>
        <taxon>Actinomycetes</taxon>
        <taxon>Actinomycetales</taxon>
        <taxon>Actinomycetaceae</taxon>
        <taxon>Actinobaculum</taxon>
    </lineage>
</organism>
<dbReference type="PANTHER" id="PTHR37297">
    <property type="entry name" value="PROTEIN NRDI"/>
    <property type="match status" value="1"/>
</dbReference>
<dbReference type="InterPro" id="IPR020852">
    <property type="entry name" value="RNR_Ib_NrdI_bac"/>
</dbReference>
<comment type="function">
    <text evidence="1 4">Probably involved in ribonucleotide reductase function.</text>
</comment>
<sequence>MGLIVYFSSSTNNTHRFVQKLGMRAVRIPIHTREEGFLHVDEPYVLITPTYGGGNQHGAVPRPVIKFLNDEKNRSFIRGVIAGGNTNFGKYYCWAGDIISAKCKVPFMYKFELLGTPTDVDVVKKGLEEFWQTQH</sequence>
<dbReference type="PATRIC" id="fig|883066.3.peg.750"/>
<dbReference type="Pfam" id="PF07972">
    <property type="entry name" value="Flavodoxin_NdrI"/>
    <property type="match status" value="1"/>
</dbReference>
<dbReference type="PIRSF" id="PIRSF005087">
    <property type="entry name" value="NrdI"/>
    <property type="match status" value="1"/>
</dbReference>
<dbReference type="eggNOG" id="COG1780">
    <property type="taxonomic scope" value="Bacteria"/>
</dbReference>